<dbReference type="AlphaFoldDB" id="A0A016T0S5"/>
<sequence length="325" mass="36693">MHYKIQVSENGRWFGGMTSHSGRNMDKTRIFNILTICMALCRETYGNPQAITSGSIPTDVRKTIMESLLCLYSSSEQLAHDLLNSDDRFLSTISALLSLDKQIVSSPVYCPFQVGMAAFRQIRFDPQKIPVLYANIIVMAWVNGDEMGAKTITAIVNNLIDGNNWWKTVATPSSSYSPPAKRNCLRTPEYVETWLIEENPTSDDNIFVNVHVPFVDEQNGRHREVALVFSRSAEIRKPFRSALPIAGAEDSTQLEEMLVEVKLMITRKFLGDEDVPAEISVLLDALSRFTGGLPEEDEDVEEYELEEDSGEMCRTVEVEDMYIEK</sequence>
<accession>A0A016T0S5</accession>
<protein>
    <submittedName>
        <fullName evidence="1">Uncharacterized protein</fullName>
    </submittedName>
</protein>
<proteinExistence type="predicted"/>
<dbReference type="EMBL" id="JARK01001488">
    <property type="protein sequence ID" value="EYB96174.1"/>
    <property type="molecule type" value="Genomic_DNA"/>
</dbReference>
<name>A0A016T0S5_9BILA</name>
<evidence type="ECO:0000313" key="2">
    <source>
        <dbReference type="Proteomes" id="UP000024635"/>
    </source>
</evidence>
<dbReference type="OrthoDB" id="5849727at2759"/>
<dbReference type="Proteomes" id="UP000024635">
    <property type="component" value="Unassembled WGS sequence"/>
</dbReference>
<gene>
    <name evidence="1" type="primary">Acey_s0152.g2851</name>
    <name evidence="1" type="ORF">Y032_0152g2851</name>
</gene>
<comment type="caution">
    <text evidence="1">The sequence shown here is derived from an EMBL/GenBank/DDBJ whole genome shotgun (WGS) entry which is preliminary data.</text>
</comment>
<evidence type="ECO:0000313" key="1">
    <source>
        <dbReference type="EMBL" id="EYB96174.1"/>
    </source>
</evidence>
<organism evidence="1 2">
    <name type="scientific">Ancylostoma ceylanicum</name>
    <dbReference type="NCBI Taxonomy" id="53326"/>
    <lineage>
        <taxon>Eukaryota</taxon>
        <taxon>Metazoa</taxon>
        <taxon>Ecdysozoa</taxon>
        <taxon>Nematoda</taxon>
        <taxon>Chromadorea</taxon>
        <taxon>Rhabditida</taxon>
        <taxon>Rhabditina</taxon>
        <taxon>Rhabditomorpha</taxon>
        <taxon>Strongyloidea</taxon>
        <taxon>Ancylostomatidae</taxon>
        <taxon>Ancylostomatinae</taxon>
        <taxon>Ancylostoma</taxon>
    </lineage>
</organism>
<reference evidence="2" key="1">
    <citation type="journal article" date="2015" name="Nat. Genet.">
        <title>The genome and transcriptome of the zoonotic hookworm Ancylostoma ceylanicum identify infection-specific gene families.</title>
        <authorList>
            <person name="Schwarz E.M."/>
            <person name="Hu Y."/>
            <person name="Antoshechkin I."/>
            <person name="Miller M.M."/>
            <person name="Sternberg P.W."/>
            <person name="Aroian R.V."/>
        </authorList>
    </citation>
    <scope>NUCLEOTIDE SEQUENCE</scope>
    <source>
        <strain evidence="2">HY135</strain>
    </source>
</reference>
<keyword evidence="2" id="KW-1185">Reference proteome</keyword>